<dbReference type="Proteomes" id="UP000002009">
    <property type="component" value="Chromosome 5"/>
</dbReference>
<sequence>MTTIRAAPVARAISHGPSPVRAPETRAVLAPRASRARTAAKLGGGCVAQPRGASLTASATRVARRKYPEREPDDDDDVSAESPSASSEAAEDPPTKPGFDADGKKLKWMEILEESAEFDPEIKNLLDGADSNPDEVEKRIRERFEQRKERIYQEREGSTVPMLVKFREFKSQNLWIHLESHNAISDMEQPLLDEVFKAWFVLGKLGGFNSDNMQVQANFFEVSNMEYDMDQANGDGDVPTAVFHAMGGPEYKGRWCRCWFDLGSADEMCVDVLINSLITFSREYFGLKTLVIGGENVLEDWPVQESEFYVDDSREMEIEMGPFRPPPPGTDMGPMGGAGMSR</sequence>
<dbReference type="EMBL" id="CP001326">
    <property type="protein sequence ID" value="ACO63477.1"/>
    <property type="molecule type" value="Genomic_DNA"/>
</dbReference>
<dbReference type="STRING" id="296587.C1E6Q8"/>
<gene>
    <name evidence="2" type="ORF">MICPUN_58741</name>
</gene>
<proteinExistence type="predicted"/>
<protein>
    <submittedName>
        <fullName evidence="2">Uncharacterized protein</fullName>
    </submittedName>
</protein>
<evidence type="ECO:0000313" key="3">
    <source>
        <dbReference type="Proteomes" id="UP000002009"/>
    </source>
</evidence>
<dbReference type="OrthoDB" id="2014339at2759"/>
<reference evidence="2 3" key="1">
    <citation type="journal article" date="2009" name="Science">
        <title>Green evolution and dynamic adaptations revealed by genomes of the marine picoeukaryotes Micromonas.</title>
        <authorList>
            <person name="Worden A.Z."/>
            <person name="Lee J.H."/>
            <person name="Mock T."/>
            <person name="Rouze P."/>
            <person name="Simmons M.P."/>
            <person name="Aerts A.L."/>
            <person name="Allen A.E."/>
            <person name="Cuvelier M.L."/>
            <person name="Derelle E."/>
            <person name="Everett M.V."/>
            <person name="Foulon E."/>
            <person name="Grimwood J."/>
            <person name="Gundlach H."/>
            <person name="Henrissat B."/>
            <person name="Napoli C."/>
            <person name="McDonald S.M."/>
            <person name="Parker M.S."/>
            <person name="Rombauts S."/>
            <person name="Salamov A."/>
            <person name="Von Dassow P."/>
            <person name="Badger J.H."/>
            <person name="Coutinho P.M."/>
            <person name="Demir E."/>
            <person name="Dubchak I."/>
            <person name="Gentemann C."/>
            <person name="Eikrem W."/>
            <person name="Gready J.E."/>
            <person name="John U."/>
            <person name="Lanier W."/>
            <person name="Lindquist E.A."/>
            <person name="Lucas S."/>
            <person name="Mayer K.F."/>
            <person name="Moreau H."/>
            <person name="Not F."/>
            <person name="Otillar R."/>
            <person name="Panaud O."/>
            <person name="Pangilinan J."/>
            <person name="Paulsen I."/>
            <person name="Piegu B."/>
            <person name="Poliakov A."/>
            <person name="Robbens S."/>
            <person name="Schmutz J."/>
            <person name="Toulza E."/>
            <person name="Wyss T."/>
            <person name="Zelensky A."/>
            <person name="Zhou K."/>
            <person name="Armbrust E.V."/>
            <person name="Bhattacharya D."/>
            <person name="Goodenough U.W."/>
            <person name="Van de Peer Y."/>
            <person name="Grigoriev I.V."/>
        </authorList>
    </citation>
    <scope>NUCLEOTIDE SEQUENCE [LARGE SCALE GENOMIC DNA]</scope>
    <source>
        <strain evidence="3">RCC299 / NOUM17</strain>
    </source>
</reference>
<name>C1E6Q8_MICCC</name>
<evidence type="ECO:0000313" key="2">
    <source>
        <dbReference type="EMBL" id="ACO63477.1"/>
    </source>
</evidence>
<dbReference type="AlphaFoldDB" id="C1E6Q8"/>
<evidence type="ECO:0000256" key="1">
    <source>
        <dbReference type="SAM" id="MobiDB-lite"/>
    </source>
</evidence>
<dbReference type="PANTHER" id="PTHR46737:SF2">
    <property type="entry name" value="OS02G0827600 PROTEIN"/>
    <property type="match status" value="1"/>
</dbReference>
<dbReference type="InterPro" id="IPR021920">
    <property type="entry name" value="DUF3531"/>
</dbReference>
<dbReference type="FunCoup" id="C1E6Q8">
    <property type="interactions" value="248"/>
</dbReference>
<dbReference type="PANTHER" id="PTHR46737">
    <property type="entry name" value="OS02G0827600 PROTEIN"/>
    <property type="match status" value="1"/>
</dbReference>
<keyword evidence="3" id="KW-1185">Reference proteome</keyword>
<dbReference type="InParanoid" id="C1E6Q8"/>
<accession>C1E6Q8</accession>
<dbReference type="eggNOG" id="ENOG502QUJW">
    <property type="taxonomic scope" value="Eukaryota"/>
</dbReference>
<feature type="region of interest" description="Disordered" evidence="1">
    <location>
        <begin position="1"/>
        <end position="103"/>
    </location>
</feature>
<dbReference type="RefSeq" id="XP_002502219.1">
    <property type="nucleotide sequence ID" value="XM_002502173.1"/>
</dbReference>
<organism evidence="2 3">
    <name type="scientific">Micromonas commoda (strain RCC299 / NOUM17 / CCMP2709)</name>
    <name type="common">Picoplanktonic green alga</name>
    <dbReference type="NCBI Taxonomy" id="296587"/>
    <lineage>
        <taxon>Eukaryota</taxon>
        <taxon>Viridiplantae</taxon>
        <taxon>Chlorophyta</taxon>
        <taxon>Mamiellophyceae</taxon>
        <taxon>Mamiellales</taxon>
        <taxon>Mamiellaceae</taxon>
        <taxon>Micromonas</taxon>
    </lineage>
</organism>
<dbReference type="GeneID" id="8243874"/>
<dbReference type="Pfam" id="PF12049">
    <property type="entry name" value="DUF3531"/>
    <property type="match status" value="1"/>
</dbReference>
<dbReference type="KEGG" id="mis:MICPUN_58741"/>
<feature type="region of interest" description="Disordered" evidence="1">
    <location>
        <begin position="320"/>
        <end position="342"/>
    </location>
</feature>